<proteinExistence type="predicted"/>
<evidence type="ECO:0008006" key="3">
    <source>
        <dbReference type="Google" id="ProtNLM"/>
    </source>
</evidence>
<dbReference type="Proteomes" id="UP000622687">
    <property type="component" value="Unassembled WGS sequence"/>
</dbReference>
<reference evidence="1" key="1">
    <citation type="submission" date="2020-12" db="EMBL/GenBank/DDBJ databases">
        <title>Clostridium thailandense sp. nov., a novel acetogenic bacterium isolated from peat land soil in Thailand.</title>
        <authorList>
            <person name="Chaikitkaew S."/>
            <person name="Birkeland N.K."/>
        </authorList>
    </citation>
    <scope>NUCLEOTIDE SEQUENCE</scope>
    <source>
        <strain evidence="1">DSM 17425</strain>
    </source>
</reference>
<protein>
    <recommendedName>
        <fullName evidence="3">Transporter</fullName>
    </recommendedName>
</protein>
<evidence type="ECO:0000313" key="2">
    <source>
        <dbReference type="Proteomes" id="UP000622687"/>
    </source>
</evidence>
<name>A0A934M6G2_9CLOT</name>
<gene>
    <name evidence="1" type="ORF">I6U51_17935</name>
</gene>
<dbReference type="RefSeq" id="WP_211143928.1">
    <property type="nucleotide sequence ID" value="NZ_JAEEGB010000026.1"/>
</dbReference>
<dbReference type="EMBL" id="JAEEGB010000026">
    <property type="protein sequence ID" value="MBI6874558.1"/>
    <property type="molecule type" value="Genomic_DNA"/>
</dbReference>
<accession>A0A934M6G2</accession>
<dbReference type="AlphaFoldDB" id="A0A934M6G2"/>
<organism evidence="1 2">
    <name type="scientific">Clostridium aciditolerans</name>
    <dbReference type="NCBI Taxonomy" id="339861"/>
    <lineage>
        <taxon>Bacteria</taxon>
        <taxon>Bacillati</taxon>
        <taxon>Bacillota</taxon>
        <taxon>Clostridia</taxon>
        <taxon>Eubacteriales</taxon>
        <taxon>Clostridiaceae</taxon>
        <taxon>Clostridium</taxon>
    </lineage>
</organism>
<sequence length="134" mass="15330">MSNYRNDDKSYSYPNIIPCCPYSANQQFKCPFSTSYRQGLEGFQRQQQGPPTTPPPSFTPQLSAVPETSLMAVDPGAIAPCVYRFSYIWLKNGQSFWAYLVYVGRTSASGWRYIGGRWVYFGVDLKEIKNFICY</sequence>
<evidence type="ECO:0000313" key="1">
    <source>
        <dbReference type="EMBL" id="MBI6874558.1"/>
    </source>
</evidence>
<keyword evidence="2" id="KW-1185">Reference proteome</keyword>
<comment type="caution">
    <text evidence="1">The sequence shown here is derived from an EMBL/GenBank/DDBJ whole genome shotgun (WGS) entry which is preliminary data.</text>
</comment>